<dbReference type="GO" id="GO:0022857">
    <property type="term" value="F:transmembrane transporter activity"/>
    <property type="evidence" value="ECO:0007669"/>
    <property type="project" value="InterPro"/>
</dbReference>
<comment type="subcellular location">
    <subcellularLocation>
        <location evidence="1">Cell membrane</location>
        <topology evidence="1">Single-pass membrane protein</topology>
    </subcellularLocation>
    <subcellularLocation>
        <location evidence="7">Cell membrane</location>
        <topology evidence="7">Single-pass type II membrane protein</topology>
    </subcellularLocation>
</comment>
<evidence type="ECO:0000256" key="5">
    <source>
        <dbReference type="ARBA" id="ARBA00022989"/>
    </source>
</evidence>
<comment type="caution">
    <text evidence="9">The sequence shown here is derived from an EMBL/GenBank/DDBJ whole genome shotgun (WGS) entry which is preliminary data.</text>
</comment>
<dbReference type="Pfam" id="PF02472">
    <property type="entry name" value="ExbD"/>
    <property type="match status" value="1"/>
</dbReference>
<organism evidence="9 10">
    <name type="scientific">Marinicauda pacifica</name>
    <dbReference type="NCBI Taxonomy" id="1133559"/>
    <lineage>
        <taxon>Bacteria</taxon>
        <taxon>Pseudomonadati</taxon>
        <taxon>Pseudomonadota</taxon>
        <taxon>Alphaproteobacteria</taxon>
        <taxon>Maricaulales</taxon>
        <taxon>Maricaulaceae</taxon>
        <taxon>Marinicauda</taxon>
    </lineage>
</organism>
<accession>A0A4V3RZF1</accession>
<name>A0A4V3RZF1_9PROT</name>
<comment type="similarity">
    <text evidence="2 7">Belongs to the ExbD/TolR family.</text>
</comment>
<keyword evidence="4 7" id="KW-0812">Transmembrane</keyword>
<evidence type="ECO:0000313" key="9">
    <source>
        <dbReference type="EMBL" id="TGY93909.1"/>
    </source>
</evidence>
<gene>
    <name evidence="9" type="ORF">E5162_01055</name>
</gene>
<dbReference type="InterPro" id="IPR003400">
    <property type="entry name" value="ExbD"/>
</dbReference>
<evidence type="ECO:0000256" key="4">
    <source>
        <dbReference type="ARBA" id="ARBA00022692"/>
    </source>
</evidence>
<feature type="transmembrane region" description="Helical" evidence="8">
    <location>
        <begin position="20"/>
        <end position="38"/>
    </location>
</feature>
<dbReference type="EMBL" id="SRXV01000001">
    <property type="protein sequence ID" value="TGY93909.1"/>
    <property type="molecule type" value="Genomic_DNA"/>
</dbReference>
<keyword evidence="3" id="KW-1003">Cell membrane</keyword>
<dbReference type="GO" id="GO:0015031">
    <property type="term" value="P:protein transport"/>
    <property type="evidence" value="ECO:0007669"/>
    <property type="project" value="UniProtKB-KW"/>
</dbReference>
<evidence type="ECO:0000256" key="6">
    <source>
        <dbReference type="ARBA" id="ARBA00023136"/>
    </source>
</evidence>
<evidence type="ECO:0000313" key="10">
    <source>
        <dbReference type="Proteomes" id="UP000305451"/>
    </source>
</evidence>
<evidence type="ECO:0000256" key="1">
    <source>
        <dbReference type="ARBA" id="ARBA00004162"/>
    </source>
</evidence>
<evidence type="ECO:0000256" key="8">
    <source>
        <dbReference type="SAM" id="Phobius"/>
    </source>
</evidence>
<dbReference type="Proteomes" id="UP000305451">
    <property type="component" value="Unassembled WGS sequence"/>
</dbReference>
<dbReference type="AlphaFoldDB" id="A0A4V3RZF1"/>
<evidence type="ECO:0000256" key="3">
    <source>
        <dbReference type="ARBA" id="ARBA00022475"/>
    </source>
</evidence>
<proteinExistence type="inferred from homology"/>
<keyword evidence="5 8" id="KW-1133">Transmembrane helix</keyword>
<dbReference type="PANTHER" id="PTHR30558:SF13">
    <property type="entry name" value="BIOPOLYMER TRANSPORT PROTEIN EXBD2"/>
    <property type="match status" value="1"/>
</dbReference>
<keyword evidence="7" id="KW-0813">Transport</keyword>
<dbReference type="RefSeq" id="WP_135943104.1">
    <property type="nucleotide sequence ID" value="NZ_BMEI01000001.1"/>
</dbReference>
<protein>
    <submittedName>
        <fullName evidence="9">Biopolymer transporter ExbD</fullName>
    </submittedName>
</protein>
<evidence type="ECO:0000256" key="7">
    <source>
        <dbReference type="RuleBase" id="RU003879"/>
    </source>
</evidence>
<evidence type="ECO:0000256" key="2">
    <source>
        <dbReference type="ARBA" id="ARBA00005811"/>
    </source>
</evidence>
<keyword evidence="10" id="KW-1185">Reference proteome</keyword>
<dbReference type="Gene3D" id="3.30.420.270">
    <property type="match status" value="1"/>
</dbReference>
<dbReference type="GO" id="GO:0005886">
    <property type="term" value="C:plasma membrane"/>
    <property type="evidence" value="ECO:0007669"/>
    <property type="project" value="UniProtKB-SubCell"/>
</dbReference>
<dbReference type="OrthoDB" id="7631637at2"/>
<dbReference type="PANTHER" id="PTHR30558">
    <property type="entry name" value="EXBD MEMBRANE COMPONENT OF PMF-DRIVEN MACROMOLECULE IMPORT SYSTEM"/>
    <property type="match status" value="1"/>
</dbReference>
<sequence>MRRRNRGNAADKADVNMTPMLDIVFILLIFFIVTATFLQEEGIDMQPPPPNENPPESEDNPVILVQIDGDNNVFVNQDRTSADRVFAAVSRIRAESPGSAVLIRPDDESFHGITVNIWDQMKVNGVPVSIQREDEA</sequence>
<reference evidence="9 10" key="1">
    <citation type="journal article" date="2013" name="Int. J. Syst. Evol. Microbiol.">
        <title>Marinicauda pacifica gen. nov., sp. nov., a prosthecate alphaproteobacterium of the family Hyphomonadaceae isolated from deep seawater.</title>
        <authorList>
            <person name="Zhang X.Y."/>
            <person name="Li G.W."/>
            <person name="Wang C.S."/>
            <person name="Zhang Y.J."/>
            <person name="Xu X.W."/>
            <person name="Li H."/>
            <person name="Liu A."/>
            <person name="Liu C."/>
            <person name="Xie B.B."/>
            <person name="Qin Q.L."/>
            <person name="Xu Z."/>
            <person name="Chen X.L."/>
            <person name="Zhou B.C."/>
            <person name="Zhang Y.Z."/>
        </authorList>
    </citation>
    <scope>NUCLEOTIDE SEQUENCE [LARGE SCALE GENOMIC DNA]</scope>
    <source>
        <strain evidence="9 10">P-1 km-3</strain>
    </source>
</reference>
<keyword evidence="6 8" id="KW-0472">Membrane</keyword>
<keyword evidence="7" id="KW-0653">Protein transport</keyword>